<dbReference type="InterPro" id="IPR025110">
    <property type="entry name" value="AMP-bd_C"/>
</dbReference>
<evidence type="ECO:0000313" key="6">
    <source>
        <dbReference type="Proteomes" id="UP000552644"/>
    </source>
</evidence>
<dbReference type="CDD" id="cd05930">
    <property type="entry name" value="A_NRPS"/>
    <property type="match status" value="1"/>
</dbReference>
<name>A0A7W7QVF5_9ACTN</name>
<organism evidence="5 6">
    <name type="scientific">Streptosporangium saharense</name>
    <dbReference type="NCBI Taxonomy" id="1706840"/>
    <lineage>
        <taxon>Bacteria</taxon>
        <taxon>Bacillati</taxon>
        <taxon>Actinomycetota</taxon>
        <taxon>Actinomycetes</taxon>
        <taxon>Streptosporangiales</taxon>
        <taxon>Streptosporangiaceae</taxon>
        <taxon>Streptosporangium</taxon>
    </lineage>
</organism>
<keyword evidence="6" id="KW-1185">Reference proteome</keyword>
<proteinExistence type="predicted"/>
<dbReference type="RefSeq" id="WP_184724852.1">
    <property type="nucleotide sequence ID" value="NZ_JACHJP010000014.1"/>
</dbReference>
<dbReference type="Gene3D" id="3.40.50.12780">
    <property type="entry name" value="N-terminal domain of ligase-like"/>
    <property type="match status" value="1"/>
</dbReference>
<feature type="compositionally biased region" description="Polar residues" evidence="3">
    <location>
        <begin position="571"/>
        <end position="584"/>
    </location>
</feature>
<keyword evidence="1" id="KW-0596">Phosphopantetheine</keyword>
<dbReference type="PANTHER" id="PTHR45527">
    <property type="entry name" value="NONRIBOSOMAL PEPTIDE SYNTHETASE"/>
    <property type="match status" value="1"/>
</dbReference>
<dbReference type="Proteomes" id="UP000552644">
    <property type="component" value="Unassembled WGS sequence"/>
</dbReference>
<dbReference type="EMBL" id="JACHJP010000014">
    <property type="protein sequence ID" value="MBB4920508.1"/>
    <property type="molecule type" value="Genomic_DNA"/>
</dbReference>
<sequence>MSRADAPAVITESGVLTHRGLERRAAHYSAALVRAGLRPGDVLVITVPDGPDAVAALLAARGARTPFVWLSADQPLERRLSIVADCSPVAVLAPVGDDPFPTALVQVEGDDAVVVRRAAGPRKETVVPPDTEYVVYTSGSTGTPKGIAQRTGNLDQLSRWFSGELDTRQGARLLQWARLTYDAAYMEIMTAVHGGAALVIPPGEVKGDPARIHRWVVEHEVTHLQTVPSLCRHLLDAAVGTGPVGSVRTLSLFGESLHADLVRAVRESFPKAAVHNFYGPTECILATAQRVPDDAVDPISLGRPLPGREILLTDEDGRPVPDGEIGEIRVRSGFLAHGYLNRPDETREVFLPEQIYRTGDLARRTADGGLLFAGRIDDQVKIRGARVELGEIEAALYRDPAVAQAAVRTYGDTPETLRPAAYVQARPDAVIDVAALHRRLTRTLPTYMIPAAYVMVEEMPLTSTGKIDRLRLPTPDAPDARARGVEPVAFSTETERVVGDIWCQVIGCEQVGPDDDFFTVGGYSLLAPQITAEVLERLGVALPVRALFDHPTLRELAARVDHELAGAPYETASSETAPSETADQTGERNPDAAGHL</sequence>
<feature type="region of interest" description="Disordered" evidence="3">
    <location>
        <begin position="567"/>
        <end position="596"/>
    </location>
</feature>
<dbReference type="GO" id="GO:0005737">
    <property type="term" value="C:cytoplasm"/>
    <property type="evidence" value="ECO:0007669"/>
    <property type="project" value="TreeGrafter"/>
</dbReference>
<dbReference type="SUPFAM" id="SSF47336">
    <property type="entry name" value="ACP-like"/>
    <property type="match status" value="1"/>
</dbReference>
<dbReference type="GO" id="GO:0031177">
    <property type="term" value="F:phosphopantetheine binding"/>
    <property type="evidence" value="ECO:0007669"/>
    <property type="project" value="InterPro"/>
</dbReference>
<dbReference type="GO" id="GO:0044550">
    <property type="term" value="P:secondary metabolite biosynthetic process"/>
    <property type="evidence" value="ECO:0007669"/>
    <property type="project" value="TreeGrafter"/>
</dbReference>
<comment type="caution">
    <text evidence="5">The sequence shown here is derived from an EMBL/GenBank/DDBJ whole genome shotgun (WGS) entry which is preliminary data.</text>
</comment>
<evidence type="ECO:0000259" key="4">
    <source>
        <dbReference type="PROSITE" id="PS50075"/>
    </source>
</evidence>
<dbReference type="Pfam" id="PF00550">
    <property type="entry name" value="PP-binding"/>
    <property type="match status" value="1"/>
</dbReference>
<dbReference type="GO" id="GO:0043041">
    <property type="term" value="P:amino acid activation for nonribosomal peptide biosynthetic process"/>
    <property type="evidence" value="ECO:0007669"/>
    <property type="project" value="TreeGrafter"/>
</dbReference>
<dbReference type="AlphaFoldDB" id="A0A7W7QVF5"/>
<dbReference type="InterPro" id="IPR009081">
    <property type="entry name" value="PP-bd_ACP"/>
</dbReference>
<dbReference type="Gene3D" id="1.10.1200.10">
    <property type="entry name" value="ACP-like"/>
    <property type="match status" value="1"/>
</dbReference>
<evidence type="ECO:0000256" key="3">
    <source>
        <dbReference type="SAM" id="MobiDB-lite"/>
    </source>
</evidence>
<evidence type="ECO:0000256" key="1">
    <source>
        <dbReference type="ARBA" id="ARBA00022450"/>
    </source>
</evidence>
<dbReference type="InterPro" id="IPR020806">
    <property type="entry name" value="PKS_PP-bd"/>
</dbReference>
<dbReference type="InterPro" id="IPR000873">
    <property type="entry name" value="AMP-dep_synth/lig_dom"/>
</dbReference>
<dbReference type="Pfam" id="PF00501">
    <property type="entry name" value="AMP-binding"/>
    <property type="match status" value="1"/>
</dbReference>
<dbReference type="InterPro" id="IPR036736">
    <property type="entry name" value="ACP-like_sf"/>
</dbReference>
<dbReference type="Pfam" id="PF13193">
    <property type="entry name" value="AMP-binding_C"/>
    <property type="match status" value="1"/>
</dbReference>
<evidence type="ECO:0000313" key="5">
    <source>
        <dbReference type="EMBL" id="MBB4920508.1"/>
    </source>
</evidence>
<dbReference type="InterPro" id="IPR042099">
    <property type="entry name" value="ANL_N_sf"/>
</dbReference>
<gene>
    <name evidence="5" type="ORF">FHS44_007659</name>
</gene>
<keyword evidence="2" id="KW-0597">Phosphoprotein</keyword>
<dbReference type="SUPFAM" id="SSF56801">
    <property type="entry name" value="Acetyl-CoA synthetase-like"/>
    <property type="match status" value="1"/>
</dbReference>
<dbReference type="PANTHER" id="PTHR45527:SF1">
    <property type="entry name" value="FATTY ACID SYNTHASE"/>
    <property type="match status" value="1"/>
</dbReference>
<dbReference type="PROSITE" id="PS50075">
    <property type="entry name" value="CARRIER"/>
    <property type="match status" value="1"/>
</dbReference>
<dbReference type="InterPro" id="IPR020845">
    <property type="entry name" value="AMP-binding_CS"/>
</dbReference>
<reference evidence="5 6" key="1">
    <citation type="submission" date="2020-08" db="EMBL/GenBank/DDBJ databases">
        <title>Genomic Encyclopedia of Type Strains, Phase III (KMG-III): the genomes of soil and plant-associated and newly described type strains.</title>
        <authorList>
            <person name="Whitman W."/>
        </authorList>
    </citation>
    <scope>NUCLEOTIDE SEQUENCE [LARGE SCALE GENOMIC DNA]</scope>
    <source>
        <strain evidence="5 6">CECT 8840</strain>
    </source>
</reference>
<evidence type="ECO:0000256" key="2">
    <source>
        <dbReference type="ARBA" id="ARBA00022553"/>
    </source>
</evidence>
<feature type="domain" description="Carrier" evidence="4">
    <location>
        <begin position="489"/>
        <end position="564"/>
    </location>
</feature>
<accession>A0A7W7QVF5</accession>
<dbReference type="InterPro" id="IPR045851">
    <property type="entry name" value="AMP-bd_C_sf"/>
</dbReference>
<dbReference type="Gene3D" id="3.30.300.30">
    <property type="match status" value="1"/>
</dbReference>
<dbReference type="SMART" id="SM00823">
    <property type="entry name" value="PKS_PP"/>
    <property type="match status" value="1"/>
</dbReference>
<dbReference type="PROSITE" id="PS00455">
    <property type="entry name" value="AMP_BINDING"/>
    <property type="match status" value="1"/>
</dbReference>
<protein>
    <submittedName>
        <fullName evidence="5">Amino acid adenylation domain-containing protein</fullName>
    </submittedName>
</protein>